<evidence type="ECO:0000256" key="1">
    <source>
        <dbReference type="SAM" id="MobiDB-lite"/>
    </source>
</evidence>
<sequence length="412" mass="47192">MIGGSSGAPRNAKRRLKRLKSSDEEDPTETEEEGEPSPKKRRLVRGLKPSRSEDELDLLDEVDEHRVIDSRLRTRDKKTAFQRSLETLKRQRSGLSIDSPKSSEEEDEEDPIQEPSRAKWDFFRPFGGARPSKDVKSDEEVEEEDDNEGNNEEEDGEEGEDSWIVEDDDPEGVPELPVAFNMSSHQDLSHHFKIVCQLFVHLVVRTPSQRASFIQDIKADDYFYAALSTVRRKLMGMRDSLITSSTWQTKYKGVLEKYPVLSLMGMDFAVPGCDACNLGARMSKVIGRVSGQPYDRSTFESGGESEDERPKKQMHLGRFCAKRTQSFHEFTHWEWKLFDLLSTEVRELRSTGNKGFVKVAYAKGIRPPEDIDDADGITDWLDQRGIITMAWTEMKQMMERARKLESIGKKED</sequence>
<reference evidence="3" key="2">
    <citation type="submission" date="2020-11" db="EMBL/GenBank/DDBJ databases">
        <authorList>
            <consortium name="DOE Joint Genome Institute"/>
            <person name="Kuo A."/>
            <person name="Miyauchi S."/>
            <person name="Kiss E."/>
            <person name="Drula E."/>
            <person name="Kohler A."/>
            <person name="Sanchez-Garcia M."/>
            <person name="Andreopoulos B."/>
            <person name="Barry K.W."/>
            <person name="Bonito G."/>
            <person name="Buee M."/>
            <person name="Carver A."/>
            <person name="Chen C."/>
            <person name="Cichocki N."/>
            <person name="Clum A."/>
            <person name="Culley D."/>
            <person name="Crous P.W."/>
            <person name="Fauchery L."/>
            <person name="Girlanda M."/>
            <person name="Hayes R."/>
            <person name="Keri Z."/>
            <person name="Labutti K."/>
            <person name="Lipzen A."/>
            <person name="Lombard V."/>
            <person name="Magnuson J."/>
            <person name="Maillard F."/>
            <person name="Morin E."/>
            <person name="Murat C."/>
            <person name="Nolan M."/>
            <person name="Ohm R."/>
            <person name="Pangilinan J."/>
            <person name="Pereira M."/>
            <person name="Perotto S."/>
            <person name="Peter M."/>
            <person name="Riley R."/>
            <person name="Sitrit Y."/>
            <person name="Stielow B."/>
            <person name="Szollosi G."/>
            <person name="Zifcakova L."/>
            <person name="Stursova M."/>
            <person name="Spatafora J.W."/>
            <person name="Tedersoo L."/>
            <person name="Vaario L.-M."/>
            <person name="Yamada A."/>
            <person name="Yan M."/>
            <person name="Wang P."/>
            <person name="Xu J."/>
            <person name="Bruns T."/>
            <person name="Baldrian P."/>
            <person name="Vilgalys R."/>
            <person name="Henrissat B."/>
            <person name="Grigoriev I.V."/>
            <person name="Hibbett D."/>
            <person name="Nagy L.G."/>
            <person name="Martin F.M."/>
        </authorList>
    </citation>
    <scope>NUCLEOTIDE SEQUENCE</scope>
    <source>
        <strain evidence="3">UH-Tt-Lm1</strain>
    </source>
</reference>
<evidence type="ECO:0000313" key="3">
    <source>
        <dbReference type="EMBL" id="KAF9792733.1"/>
    </source>
</evidence>
<evidence type="ECO:0000259" key="2">
    <source>
        <dbReference type="Pfam" id="PF13926"/>
    </source>
</evidence>
<dbReference type="Pfam" id="PF13926">
    <property type="entry name" value="DUF4211"/>
    <property type="match status" value="1"/>
</dbReference>
<dbReference type="PANTHER" id="PTHR14689:SF0">
    <property type="entry name" value="COILED-COIL DOMAIN-CONTAINING PROTEIN 82"/>
    <property type="match status" value="1"/>
</dbReference>
<feature type="compositionally biased region" description="Acidic residues" evidence="1">
    <location>
        <begin position="139"/>
        <end position="169"/>
    </location>
</feature>
<reference evidence="3" key="1">
    <citation type="journal article" date="2020" name="Nat. Commun.">
        <title>Large-scale genome sequencing of mycorrhizal fungi provides insights into the early evolution of symbiotic traits.</title>
        <authorList>
            <person name="Miyauchi S."/>
            <person name="Kiss E."/>
            <person name="Kuo A."/>
            <person name="Drula E."/>
            <person name="Kohler A."/>
            <person name="Sanchez-Garcia M."/>
            <person name="Morin E."/>
            <person name="Andreopoulos B."/>
            <person name="Barry K.W."/>
            <person name="Bonito G."/>
            <person name="Buee M."/>
            <person name="Carver A."/>
            <person name="Chen C."/>
            <person name="Cichocki N."/>
            <person name="Clum A."/>
            <person name="Culley D."/>
            <person name="Crous P.W."/>
            <person name="Fauchery L."/>
            <person name="Girlanda M."/>
            <person name="Hayes R.D."/>
            <person name="Keri Z."/>
            <person name="LaButti K."/>
            <person name="Lipzen A."/>
            <person name="Lombard V."/>
            <person name="Magnuson J."/>
            <person name="Maillard F."/>
            <person name="Murat C."/>
            <person name="Nolan M."/>
            <person name="Ohm R.A."/>
            <person name="Pangilinan J."/>
            <person name="Pereira M.F."/>
            <person name="Perotto S."/>
            <person name="Peter M."/>
            <person name="Pfister S."/>
            <person name="Riley R."/>
            <person name="Sitrit Y."/>
            <person name="Stielow J.B."/>
            <person name="Szollosi G."/>
            <person name="Zifcakova L."/>
            <person name="Stursova M."/>
            <person name="Spatafora J.W."/>
            <person name="Tedersoo L."/>
            <person name="Vaario L.M."/>
            <person name="Yamada A."/>
            <person name="Yan M."/>
            <person name="Wang P."/>
            <person name="Xu J."/>
            <person name="Bruns T."/>
            <person name="Baldrian P."/>
            <person name="Vilgalys R."/>
            <person name="Dunand C."/>
            <person name="Henrissat B."/>
            <person name="Grigoriev I.V."/>
            <person name="Hibbett D."/>
            <person name="Nagy L.G."/>
            <person name="Martin F.M."/>
        </authorList>
    </citation>
    <scope>NUCLEOTIDE SEQUENCE</scope>
    <source>
        <strain evidence="3">UH-Tt-Lm1</strain>
    </source>
</reference>
<keyword evidence="4" id="KW-1185">Reference proteome</keyword>
<comment type="caution">
    <text evidence="3">The sequence shown here is derived from an EMBL/GenBank/DDBJ whole genome shotgun (WGS) entry which is preliminary data.</text>
</comment>
<dbReference type="EMBL" id="WIUZ02000001">
    <property type="protein sequence ID" value="KAF9792733.1"/>
    <property type="molecule type" value="Genomic_DNA"/>
</dbReference>
<dbReference type="Proteomes" id="UP000736335">
    <property type="component" value="Unassembled WGS sequence"/>
</dbReference>
<name>A0A9P6HQ93_9AGAM</name>
<gene>
    <name evidence="3" type="ORF">BJ322DRAFT_997286</name>
</gene>
<feature type="domain" description="DUF4211" evidence="2">
    <location>
        <begin position="163"/>
        <end position="299"/>
    </location>
</feature>
<dbReference type="AlphaFoldDB" id="A0A9P6HQ93"/>
<feature type="region of interest" description="Disordered" evidence="1">
    <location>
        <begin position="71"/>
        <end position="169"/>
    </location>
</feature>
<organism evidence="3 4">
    <name type="scientific">Thelephora terrestris</name>
    <dbReference type="NCBI Taxonomy" id="56493"/>
    <lineage>
        <taxon>Eukaryota</taxon>
        <taxon>Fungi</taxon>
        <taxon>Dikarya</taxon>
        <taxon>Basidiomycota</taxon>
        <taxon>Agaricomycotina</taxon>
        <taxon>Agaricomycetes</taxon>
        <taxon>Thelephorales</taxon>
        <taxon>Thelephoraceae</taxon>
        <taxon>Thelephora</taxon>
    </lineage>
</organism>
<dbReference type="PANTHER" id="PTHR14689">
    <property type="entry name" value="PHORBOL-ESTER_DAG-TYPE DOMAIN-CONTAINING PROTEIN"/>
    <property type="match status" value="1"/>
</dbReference>
<feature type="region of interest" description="Disordered" evidence="1">
    <location>
        <begin position="1"/>
        <end position="54"/>
    </location>
</feature>
<dbReference type="GO" id="GO:0005634">
    <property type="term" value="C:nucleus"/>
    <property type="evidence" value="ECO:0007669"/>
    <property type="project" value="TreeGrafter"/>
</dbReference>
<dbReference type="InterPro" id="IPR025451">
    <property type="entry name" value="DUF4211"/>
</dbReference>
<protein>
    <recommendedName>
        <fullName evidence="2">DUF4211 domain-containing protein</fullName>
    </recommendedName>
</protein>
<evidence type="ECO:0000313" key="4">
    <source>
        <dbReference type="Proteomes" id="UP000736335"/>
    </source>
</evidence>
<dbReference type="OrthoDB" id="21499at2759"/>
<accession>A0A9P6HQ93</accession>
<feature type="compositionally biased region" description="Acidic residues" evidence="1">
    <location>
        <begin position="23"/>
        <end position="35"/>
    </location>
</feature>
<proteinExistence type="predicted"/>